<dbReference type="PROSITE" id="PS00687">
    <property type="entry name" value="ALDEHYDE_DEHYDR_GLU"/>
    <property type="match status" value="1"/>
</dbReference>
<gene>
    <name evidence="7" type="ORF">D0Z08_05350</name>
</gene>
<dbReference type="AlphaFoldDB" id="A0A417Y6P0"/>
<comment type="caution">
    <text evidence="7">The sequence shown here is derived from an EMBL/GenBank/DDBJ whole genome shotgun (WGS) entry which is preliminary data.</text>
</comment>
<reference evidence="7 8" key="1">
    <citation type="submission" date="2018-09" db="EMBL/GenBank/DDBJ databases">
        <title>Genome sequencing of Nocardioides immobilis CCTCC AB 2017083 for comparison to Nocardioides silvaticus.</title>
        <authorList>
            <person name="Li C."/>
            <person name="Wang G."/>
        </authorList>
    </citation>
    <scope>NUCLEOTIDE SEQUENCE [LARGE SCALE GENOMIC DNA]</scope>
    <source>
        <strain evidence="7 8">CCTCC AB 2017083</strain>
    </source>
</reference>
<dbReference type="FunFam" id="3.40.605.10:FF:000007">
    <property type="entry name" value="NAD/NADP-dependent betaine aldehyde dehydrogenase"/>
    <property type="match status" value="1"/>
</dbReference>
<evidence type="ECO:0000256" key="3">
    <source>
        <dbReference type="PROSITE-ProRule" id="PRU10007"/>
    </source>
</evidence>
<dbReference type="Pfam" id="PF00171">
    <property type="entry name" value="Aldedh"/>
    <property type="match status" value="1"/>
</dbReference>
<dbReference type="InterPro" id="IPR016162">
    <property type="entry name" value="Ald_DH_N"/>
</dbReference>
<dbReference type="GO" id="GO:0016620">
    <property type="term" value="F:oxidoreductase activity, acting on the aldehyde or oxo group of donors, NAD or NADP as acceptor"/>
    <property type="evidence" value="ECO:0007669"/>
    <property type="project" value="InterPro"/>
</dbReference>
<organism evidence="7 8">
    <name type="scientific">Nocardioides immobilis</name>
    <dbReference type="NCBI Taxonomy" id="2049295"/>
    <lineage>
        <taxon>Bacteria</taxon>
        <taxon>Bacillati</taxon>
        <taxon>Actinomycetota</taxon>
        <taxon>Actinomycetes</taxon>
        <taxon>Propionibacteriales</taxon>
        <taxon>Nocardioidaceae</taxon>
        <taxon>Nocardioides</taxon>
    </lineage>
</organism>
<dbReference type="InterPro" id="IPR016160">
    <property type="entry name" value="Ald_DH_CS_CYS"/>
</dbReference>
<feature type="active site" evidence="3">
    <location>
        <position position="277"/>
    </location>
</feature>
<evidence type="ECO:0000256" key="5">
    <source>
        <dbReference type="SAM" id="MobiDB-lite"/>
    </source>
</evidence>
<dbReference type="CDD" id="cd07114">
    <property type="entry name" value="ALDH_DhaS"/>
    <property type="match status" value="1"/>
</dbReference>
<dbReference type="InterPro" id="IPR016163">
    <property type="entry name" value="Ald_DH_C"/>
</dbReference>
<evidence type="ECO:0000313" key="8">
    <source>
        <dbReference type="Proteomes" id="UP000283644"/>
    </source>
</evidence>
<evidence type="ECO:0000256" key="4">
    <source>
        <dbReference type="RuleBase" id="RU003345"/>
    </source>
</evidence>
<dbReference type="Gene3D" id="3.40.309.10">
    <property type="entry name" value="Aldehyde Dehydrogenase, Chain A, domain 2"/>
    <property type="match status" value="1"/>
</dbReference>
<name>A0A417Y6P0_9ACTN</name>
<feature type="region of interest" description="Disordered" evidence="5">
    <location>
        <begin position="1"/>
        <end position="22"/>
    </location>
</feature>
<feature type="domain" description="Aldehyde dehydrogenase" evidence="6">
    <location>
        <begin position="40"/>
        <end position="499"/>
    </location>
</feature>
<sequence length="515" mass="54519">MSLIGRTGPLPNPTAHPTDCGGESVSTTIVEYDLFINGEWVSPVAGRRYPTANPYTGETWAQVGDADDADVDRAVKSARTALSGVWGTMTGFDRAALMRKLAELLRRDAARLAKLESRDSGKLLREMSTQTAYLPSWFDYFGGVADKIQGSTIPSDRPNFLVYTEEVPVGVVAAIVPWNSPLMLLVWKLAPAIAAGCTIVVKPSDQTPVTALELALLFEEAGFPPGVFNVVTGNGPRVGQALSAHPKVDKIAFTGSTATGALVAAAAAKNLTRVSLELGGKSAQIVFEDADVEATVNGIISGVFAATGQTCMAGARLLVHENMHDEVVRRVVARAETIVLGDPTEEATEMGPVNNQTQLAKITSMLEQAKAEGASFACGGPGGDTKGYFVRPTVVTNVSLDSALYREEVFGPVLAVATFTSEDEAVAMANATEFGLAAGIWTVDVRRAHRVARQLRAGTVWINAYRVVAPNVPFGGFGQSGIGRESGVDAVREFTETRATWVELSGATRDPFTIG</sequence>
<dbReference type="SUPFAM" id="SSF53720">
    <property type="entry name" value="ALDH-like"/>
    <property type="match status" value="1"/>
</dbReference>
<dbReference type="FunFam" id="3.40.309.10:FF:000012">
    <property type="entry name" value="Betaine aldehyde dehydrogenase"/>
    <property type="match status" value="1"/>
</dbReference>
<comment type="similarity">
    <text evidence="1 4">Belongs to the aldehyde dehydrogenase family.</text>
</comment>
<dbReference type="Gene3D" id="3.40.605.10">
    <property type="entry name" value="Aldehyde Dehydrogenase, Chain A, domain 1"/>
    <property type="match status" value="1"/>
</dbReference>
<dbReference type="InterPro" id="IPR016161">
    <property type="entry name" value="Ald_DH/histidinol_DH"/>
</dbReference>
<keyword evidence="8" id="KW-1185">Reference proteome</keyword>
<dbReference type="EMBL" id="QXGH01000010">
    <property type="protein sequence ID" value="RHW28392.1"/>
    <property type="molecule type" value="Genomic_DNA"/>
</dbReference>
<dbReference type="PANTHER" id="PTHR11699">
    <property type="entry name" value="ALDEHYDE DEHYDROGENASE-RELATED"/>
    <property type="match status" value="1"/>
</dbReference>
<keyword evidence="2 4" id="KW-0560">Oxidoreductase</keyword>
<evidence type="ECO:0000256" key="2">
    <source>
        <dbReference type="ARBA" id="ARBA00023002"/>
    </source>
</evidence>
<dbReference type="Proteomes" id="UP000283644">
    <property type="component" value="Unassembled WGS sequence"/>
</dbReference>
<dbReference type="InterPro" id="IPR029510">
    <property type="entry name" value="Ald_DH_CS_GLU"/>
</dbReference>
<dbReference type="InterPro" id="IPR015590">
    <property type="entry name" value="Aldehyde_DH_dom"/>
</dbReference>
<protein>
    <submittedName>
        <fullName evidence="7">Aldehyde dehydrogenase</fullName>
    </submittedName>
</protein>
<evidence type="ECO:0000313" key="7">
    <source>
        <dbReference type="EMBL" id="RHW28392.1"/>
    </source>
</evidence>
<accession>A0A417Y6P0</accession>
<proteinExistence type="inferred from homology"/>
<dbReference type="OrthoDB" id="6882680at2"/>
<evidence type="ECO:0000259" key="6">
    <source>
        <dbReference type="Pfam" id="PF00171"/>
    </source>
</evidence>
<dbReference type="PROSITE" id="PS00070">
    <property type="entry name" value="ALDEHYDE_DEHYDR_CYS"/>
    <property type="match status" value="1"/>
</dbReference>
<evidence type="ECO:0000256" key="1">
    <source>
        <dbReference type="ARBA" id="ARBA00009986"/>
    </source>
</evidence>